<dbReference type="Proteomes" id="UP000030392">
    <property type="component" value="Unassembled WGS sequence"/>
</dbReference>
<keyword evidence="4 5" id="KW-0408">Iron</keyword>
<accession>A0A0A2C1S2</accession>
<keyword evidence="2 5" id="KW-0479">Metal-binding</keyword>
<evidence type="ECO:0000313" key="6">
    <source>
        <dbReference type="EMBL" id="KGG20301.1"/>
    </source>
</evidence>
<comment type="caution">
    <text evidence="6">The sequence shown here is derived from an EMBL/GenBank/DDBJ whole genome shotgun (WGS) entry which is preliminary data.</text>
</comment>
<feature type="binding site" evidence="5">
    <location>
        <position position="491"/>
    </location>
    <ligand>
        <name>Fe cation</name>
        <dbReference type="ChEBI" id="CHEBI:24875"/>
        <note>catalytic</note>
    </ligand>
</feature>
<evidence type="ECO:0000256" key="5">
    <source>
        <dbReference type="PIRSR" id="PIRSR604294-1"/>
    </source>
</evidence>
<dbReference type="GO" id="GO:0046872">
    <property type="term" value="F:metal ion binding"/>
    <property type="evidence" value="ECO:0007669"/>
    <property type="project" value="UniProtKB-KW"/>
</dbReference>
<protein>
    <submittedName>
        <fullName evidence="6">Lignostilbene-alpha</fullName>
    </submittedName>
</protein>
<dbReference type="InterPro" id="IPR004294">
    <property type="entry name" value="Carotenoid_Oase"/>
</dbReference>
<gene>
    <name evidence="6" type="ORF">EV03_1263</name>
</gene>
<proteinExistence type="inferred from homology"/>
<evidence type="ECO:0000313" key="7">
    <source>
        <dbReference type="Proteomes" id="UP000030392"/>
    </source>
</evidence>
<evidence type="ECO:0000256" key="2">
    <source>
        <dbReference type="ARBA" id="ARBA00022723"/>
    </source>
</evidence>
<evidence type="ECO:0000256" key="1">
    <source>
        <dbReference type="ARBA" id="ARBA00006787"/>
    </source>
</evidence>
<comment type="cofactor">
    <cofactor evidence="5">
        <name>Fe(2+)</name>
        <dbReference type="ChEBI" id="CHEBI:29033"/>
    </cofactor>
    <text evidence="5">Binds 1 Fe(2+) ion per subunit.</text>
</comment>
<reference evidence="7" key="1">
    <citation type="journal article" date="2014" name="Sci. Data">
        <title>Genomes of diverse isolates of the marine cyanobacterium Prochlorococcus.</title>
        <authorList>
            <person name="Biller S."/>
            <person name="Berube P."/>
            <person name="Thompson J."/>
            <person name="Kelly L."/>
            <person name="Roggensack S."/>
            <person name="Awad L."/>
            <person name="Roache-Johnson K."/>
            <person name="Ding H."/>
            <person name="Giovannoni S.J."/>
            <person name="Moore L.R."/>
            <person name="Chisholm S.W."/>
        </authorList>
    </citation>
    <scope>NUCLEOTIDE SEQUENCE [LARGE SCALE GENOMIC DNA]</scope>
    <source>
        <strain evidence="7">PAC1</strain>
    </source>
</reference>
<dbReference type="Pfam" id="PF03055">
    <property type="entry name" value="RPE65"/>
    <property type="match status" value="1"/>
</dbReference>
<dbReference type="PANTHER" id="PTHR10543:SF89">
    <property type="entry name" value="CAROTENOID 9,10(9',10')-CLEAVAGE DIOXYGENASE 1"/>
    <property type="match status" value="1"/>
</dbReference>
<sequence>MAVSYLKREASPQQTIFNKEDWSSAYCNVEKELDHVQLKLVKGSIPEQISGTFYRNGPGRLERGGRWVHHPFDGDGMIAAFKFNNGKITLTNRFVRTKEWTEEEKSQKFLYRGVFGTQKEGGVLANAFDVRLKNIANTHVIKLGDDLLALWEASSPYSLNPNTLETKGLSNLKGVLKKGEAFSAHPRFDPGHHQSQRMVTFGVSTGPKSTIRLMEFSTEGENIGSLLSDRKDSFNGFAFLHDFAITPNWAIFLQNAISFNPLPFLLGQKGAAQCLASKSDGTPKFLLIPRDSGKFAGKPPKSVDAPKGFVFHHLNAWEDNEKINIESIFYDDFPSIGPEDNFREIDFDLLPEGILKRSEINPIENTFTCSTISNQCCEFAMVNPHFEGLKARFSWMATAEEKEGNGPLQAIKKIDLSNNKEISWSAAPRGFVSEPIFIPSQESKSEEDNGWVVALVWNSIRSGTDLIILNSKDLTEKAILEVPISIPHGLHGSWVEN</sequence>
<keyword evidence="3" id="KW-0560">Oxidoreductase</keyword>
<dbReference type="EMBL" id="JNAX01000012">
    <property type="protein sequence ID" value="KGG20301.1"/>
    <property type="molecule type" value="Genomic_DNA"/>
</dbReference>
<feature type="binding site" evidence="5">
    <location>
        <position position="312"/>
    </location>
    <ligand>
        <name>Fe cation</name>
        <dbReference type="ChEBI" id="CHEBI:24875"/>
        <note>catalytic</note>
    </ligand>
</feature>
<evidence type="ECO:0000256" key="4">
    <source>
        <dbReference type="ARBA" id="ARBA00023004"/>
    </source>
</evidence>
<evidence type="ECO:0000256" key="3">
    <source>
        <dbReference type="ARBA" id="ARBA00023002"/>
    </source>
</evidence>
<dbReference type="RefSeq" id="WP_036906233.1">
    <property type="nucleotide sequence ID" value="NZ_CP138967.1"/>
</dbReference>
<feature type="binding site" evidence="5">
    <location>
        <position position="241"/>
    </location>
    <ligand>
        <name>Fe cation</name>
        <dbReference type="ChEBI" id="CHEBI:24875"/>
        <note>catalytic</note>
    </ligand>
</feature>
<dbReference type="GO" id="GO:0016121">
    <property type="term" value="P:carotene catabolic process"/>
    <property type="evidence" value="ECO:0007669"/>
    <property type="project" value="TreeGrafter"/>
</dbReference>
<comment type="similarity">
    <text evidence="1">Belongs to the carotenoid oxygenase family.</text>
</comment>
<name>A0A0A2C1S2_PROMR</name>
<dbReference type="PANTHER" id="PTHR10543">
    <property type="entry name" value="BETA-CAROTENE DIOXYGENASE"/>
    <property type="match status" value="1"/>
</dbReference>
<feature type="binding site" evidence="5">
    <location>
        <position position="185"/>
    </location>
    <ligand>
        <name>Fe cation</name>
        <dbReference type="ChEBI" id="CHEBI:24875"/>
        <note>catalytic</note>
    </ligand>
</feature>
<dbReference type="AlphaFoldDB" id="A0A0A2C1S2"/>
<dbReference type="GO" id="GO:0010436">
    <property type="term" value="F:carotenoid dioxygenase activity"/>
    <property type="evidence" value="ECO:0007669"/>
    <property type="project" value="TreeGrafter"/>
</dbReference>
<organism evidence="6 7">
    <name type="scientific">Prochlorococcus marinus str. PAC1</name>
    <dbReference type="NCBI Taxonomy" id="59924"/>
    <lineage>
        <taxon>Bacteria</taxon>
        <taxon>Bacillati</taxon>
        <taxon>Cyanobacteriota</taxon>
        <taxon>Cyanophyceae</taxon>
        <taxon>Synechococcales</taxon>
        <taxon>Prochlorococcaceae</taxon>
        <taxon>Prochlorococcus</taxon>
    </lineage>
</organism>